<evidence type="ECO:0000313" key="1">
    <source>
        <dbReference type="EMBL" id="CAK61652.1"/>
    </source>
</evidence>
<dbReference type="Proteomes" id="UP000000600">
    <property type="component" value="Unassembled WGS sequence"/>
</dbReference>
<accession>A0BSY5</accession>
<dbReference type="HOGENOM" id="CLU_2113666_0_0_1"/>
<proteinExistence type="predicted"/>
<dbReference type="EMBL" id="CT868015">
    <property type="protein sequence ID" value="CAK61652.1"/>
    <property type="molecule type" value="Genomic_DNA"/>
</dbReference>
<reference evidence="1 2" key="1">
    <citation type="journal article" date="2006" name="Nature">
        <title>Global trends of whole-genome duplications revealed by the ciliate Paramecium tetraurelia.</title>
        <authorList>
            <consortium name="Genoscope"/>
            <person name="Aury J.-M."/>
            <person name="Jaillon O."/>
            <person name="Duret L."/>
            <person name="Noel B."/>
            <person name="Jubin C."/>
            <person name="Porcel B.M."/>
            <person name="Segurens B."/>
            <person name="Daubin V."/>
            <person name="Anthouard V."/>
            <person name="Aiach N."/>
            <person name="Arnaiz O."/>
            <person name="Billaut A."/>
            <person name="Beisson J."/>
            <person name="Blanc I."/>
            <person name="Bouhouche K."/>
            <person name="Camara F."/>
            <person name="Duharcourt S."/>
            <person name="Guigo R."/>
            <person name="Gogendeau D."/>
            <person name="Katinka M."/>
            <person name="Keller A.-M."/>
            <person name="Kissmehl R."/>
            <person name="Klotz C."/>
            <person name="Koll F."/>
            <person name="Le Moue A."/>
            <person name="Lepere C."/>
            <person name="Malinsky S."/>
            <person name="Nowacki M."/>
            <person name="Nowak J.K."/>
            <person name="Plattner H."/>
            <person name="Poulain J."/>
            <person name="Ruiz F."/>
            <person name="Serrano V."/>
            <person name="Zagulski M."/>
            <person name="Dessen P."/>
            <person name="Betermier M."/>
            <person name="Weissenbach J."/>
            <person name="Scarpelli C."/>
            <person name="Schachter V."/>
            <person name="Sperling L."/>
            <person name="Meyer E."/>
            <person name="Cohen J."/>
            <person name="Wincker P."/>
        </authorList>
    </citation>
    <scope>NUCLEOTIDE SEQUENCE [LARGE SCALE GENOMIC DNA]</scope>
    <source>
        <strain evidence="1 2">Stock d4-2</strain>
    </source>
</reference>
<protein>
    <submittedName>
        <fullName evidence="1">Uncharacterized protein</fullName>
    </submittedName>
</protein>
<dbReference type="KEGG" id="ptm:GSPATT00031884001"/>
<gene>
    <name evidence="1" type="ORF">GSPATT00031884001</name>
</gene>
<dbReference type="InParanoid" id="A0BSY5"/>
<dbReference type="RefSeq" id="XP_001429050.1">
    <property type="nucleotide sequence ID" value="XM_001429013.2"/>
</dbReference>
<evidence type="ECO:0000313" key="2">
    <source>
        <dbReference type="Proteomes" id="UP000000600"/>
    </source>
</evidence>
<dbReference type="GeneID" id="5014834"/>
<sequence>MKQRLLIADLSQVELIKEQETIKDSQMEVQESIEIHLGYNISQIDSSKQLLIQSAFILIYYILNSLQSHNQKLCKICLYNISVDKLSCLRGQTLLEMEMFSFEQQAICLYLDWNL</sequence>
<name>A0BSY5_PARTE</name>
<keyword evidence="2" id="KW-1185">Reference proteome</keyword>
<dbReference type="AlphaFoldDB" id="A0BSY5"/>
<organism evidence="1 2">
    <name type="scientific">Paramecium tetraurelia</name>
    <dbReference type="NCBI Taxonomy" id="5888"/>
    <lineage>
        <taxon>Eukaryota</taxon>
        <taxon>Sar</taxon>
        <taxon>Alveolata</taxon>
        <taxon>Ciliophora</taxon>
        <taxon>Intramacronucleata</taxon>
        <taxon>Oligohymenophorea</taxon>
        <taxon>Peniculida</taxon>
        <taxon>Parameciidae</taxon>
        <taxon>Paramecium</taxon>
    </lineage>
</organism>